<organism evidence="1 2">
    <name type="scientific">Rhododendron griersonianum</name>
    <dbReference type="NCBI Taxonomy" id="479676"/>
    <lineage>
        <taxon>Eukaryota</taxon>
        <taxon>Viridiplantae</taxon>
        <taxon>Streptophyta</taxon>
        <taxon>Embryophyta</taxon>
        <taxon>Tracheophyta</taxon>
        <taxon>Spermatophyta</taxon>
        <taxon>Magnoliopsida</taxon>
        <taxon>eudicotyledons</taxon>
        <taxon>Gunneridae</taxon>
        <taxon>Pentapetalae</taxon>
        <taxon>asterids</taxon>
        <taxon>Ericales</taxon>
        <taxon>Ericaceae</taxon>
        <taxon>Ericoideae</taxon>
        <taxon>Rhodoreae</taxon>
        <taxon>Rhododendron</taxon>
    </lineage>
</organism>
<dbReference type="AlphaFoldDB" id="A0AAV6JWY3"/>
<keyword evidence="2" id="KW-1185">Reference proteome</keyword>
<accession>A0AAV6JWY3</accession>
<evidence type="ECO:0000313" key="1">
    <source>
        <dbReference type="EMBL" id="KAG5544685.1"/>
    </source>
</evidence>
<gene>
    <name evidence="1" type="ORF">RHGRI_017207</name>
</gene>
<name>A0AAV6JWY3_9ERIC</name>
<protein>
    <submittedName>
        <fullName evidence="1">Uncharacterized protein</fullName>
    </submittedName>
</protein>
<evidence type="ECO:0000313" key="2">
    <source>
        <dbReference type="Proteomes" id="UP000823749"/>
    </source>
</evidence>
<reference evidence="1 2" key="1">
    <citation type="submission" date="2020-08" db="EMBL/GenBank/DDBJ databases">
        <title>Plant Genome Project.</title>
        <authorList>
            <person name="Zhang R.-G."/>
        </authorList>
    </citation>
    <scope>NUCLEOTIDE SEQUENCE [LARGE SCALE GENOMIC DNA]</scope>
    <source>
        <strain evidence="1">WSP0</strain>
        <tissue evidence="1">Leaf</tissue>
    </source>
</reference>
<sequence>MTATTGSIGSPSSPPMRRSRSLIYSSRRYHHPRNDGGGDCHGLRNLRHCYHNQAEDAKALYMFFWYSAGPIRYCLYAVNIPDPPLQPCNQFRELEKAIYPILQFPSREYPSAMCCVEFESKLYFFGGFFANKINFDDWDPMAFCPPDVHVLDTKAVSTATTTVASELLRKGTRMSTGKPRPYAFVAHRKIYATSGFTQCKKAIAI</sequence>
<comment type="caution">
    <text evidence="1">The sequence shown here is derived from an EMBL/GenBank/DDBJ whole genome shotgun (WGS) entry which is preliminary data.</text>
</comment>
<dbReference type="EMBL" id="JACTNZ010000006">
    <property type="protein sequence ID" value="KAG5544685.1"/>
    <property type="molecule type" value="Genomic_DNA"/>
</dbReference>
<dbReference type="Proteomes" id="UP000823749">
    <property type="component" value="Chromosome 6"/>
</dbReference>
<proteinExistence type="predicted"/>